<evidence type="ECO:0000313" key="3">
    <source>
        <dbReference type="Proteomes" id="UP000182491"/>
    </source>
</evidence>
<keyword evidence="1" id="KW-0472">Membrane</keyword>
<name>A0A1I7GGL6_9BACT</name>
<dbReference type="Proteomes" id="UP000182491">
    <property type="component" value="Unassembled WGS sequence"/>
</dbReference>
<dbReference type="EMBL" id="FPCA01000001">
    <property type="protein sequence ID" value="SFU47583.1"/>
    <property type="molecule type" value="Genomic_DNA"/>
</dbReference>
<keyword evidence="3" id="KW-1185">Reference proteome</keyword>
<feature type="transmembrane region" description="Helical" evidence="1">
    <location>
        <begin position="14"/>
        <end position="36"/>
    </location>
</feature>
<proteinExistence type="predicted"/>
<keyword evidence="1" id="KW-0812">Transmembrane</keyword>
<dbReference type="AlphaFoldDB" id="A0A1I7GGL6"/>
<evidence type="ECO:0000313" key="2">
    <source>
        <dbReference type="EMBL" id="SFU47583.1"/>
    </source>
</evidence>
<dbReference type="STRING" id="388950.GCA_001611675_00093"/>
<evidence type="ECO:0000256" key="1">
    <source>
        <dbReference type="SAM" id="Phobius"/>
    </source>
</evidence>
<evidence type="ECO:0008006" key="4">
    <source>
        <dbReference type="Google" id="ProtNLM"/>
    </source>
</evidence>
<organism evidence="2 3">
    <name type="scientific">Pontibacter akesuensis</name>
    <dbReference type="NCBI Taxonomy" id="388950"/>
    <lineage>
        <taxon>Bacteria</taxon>
        <taxon>Pseudomonadati</taxon>
        <taxon>Bacteroidota</taxon>
        <taxon>Cytophagia</taxon>
        <taxon>Cytophagales</taxon>
        <taxon>Hymenobacteraceae</taxon>
        <taxon>Pontibacter</taxon>
    </lineage>
</organism>
<gene>
    <name evidence="2" type="ORF">SAMN04487941_0994</name>
</gene>
<dbReference type="RefSeq" id="WP_068836339.1">
    <property type="nucleotide sequence ID" value="NZ_BMXC01000001.1"/>
</dbReference>
<sequence>MYKNVLQAIEGIEIYPLISFSIFFVFFLGLIVYVVFMDKNYTQAMSCIACDNEEEDNTILENTRR</sequence>
<protein>
    <recommendedName>
        <fullName evidence="4">Cbb3-type cytochrome oxidase component FixQ</fullName>
    </recommendedName>
</protein>
<keyword evidence="1" id="KW-1133">Transmembrane helix</keyword>
<accession>A0A1I7GGL6</accession>
<reference evidence="3" key="1">
    <citation type="submission" date="2016-10" db="EMBL/GenBank/DDBJ databases">
        <authorList>
            <person name="Varghese N."/>
        </authorList>
    </citation>
    <scope>NUCLEOTIDE SEQUENCE [LARGE SCALE GENOMIC DNA]</scope>
    <source>
        <strain evidence="3">DSM 18820</strain>
    </source>
</reference>